<dbReference type="Proteomes" id="UP000287651">
    <property type="component" value="Unassembled WGS sequence"/>
</dbReference>
<gene>
    <name evidence="1" type="ORF">B296_00026063</name>
</gene>
<organism evidence="1 2">
    <name type="scientific">Ensete ventricosum</name>
    <name type="common">Abyssinian banana</name>
    <name type="synonym">Musa ensete</name>
    <dbReference type="NCBI Taxonomy" id="4639"/>
    <lineage>
        <taxon>Eukaryota</taxon>
        <taxon>Viridiplantae</taxon>
        <taxon>Streptophyta</taxon>
        <taxon>Embryophyta</taxon>
        <taxon>Tracheophyta</taxon>
        <taxon>Spermatophyta</taxon>
        <taxon>Magnoliopsida</taxon>
        <taxon>Liliopsida</taxon>
        <taxon>Zingiberales</taxon>
        <taxon>Musaceae</taxon>
        <taxon>Ensete</taxon>
    </lineage>
</organism>
<dbReference type="EMBL" id="AMZH03006645">
    <property type="protein sequence ID" value="RRT63307.1"/>
    <property type="molecule type" value="Genomic_DNA"/>
</dbReference>
<comment type="caution">
    <text evidence="1">The sequence shown here is derived from an EMBL/GenBank/DDBJ whole genome shotgun (WGS) entry which is preliminary data.</text>
</comment>
<reference evidence="1 2" key="1">
    <citation type="journal article" date="2014" name="Agronomy (Basel)">
        <title>A Draft Genome Sequence for Ensete ventricosum, the Drought-Tolerant Tree Against Hunger.</title>
        <authorList>
            <person name="Harrison J."/>
            <person name="Moore K.A."/>
            <person name="Paszkiewicz K."/>
            <person name="Jones T."/>
            <person name="Grant M."/>
            <person name="Ambacheew D."/>
            <person name="Muzemil S."/>
            <person name="Studholme D.J."/>
        </authorList>
    </citation>
    <scope>NUCLEOTIDE SEQUENCE [LARGE SCALE GENOMIC DNA]</scope>
</reference>
<evidence type="ECO:0000313" key="2">
    <source>
        <dbReference type="Proteomes" id="UP000287651"/>
    </source>
</evidence>
<sequence>MHRALSITPFTISDKGSHYPINTIVQKDIGNKISIYQKHMRNNKIYMCQIRNNMMNT</sequence>
<accession>A0A426ZH46</accession>
<evidence type="ECO:0000313" key="1">
    <source>
        <dbReference type="EMBL" id="RRT63307.1"/>
    </source>
</evidence>
<dbReference type="AlphaFoldDB" id="A0A426ZH46"/>
<proteinExistence type="predicted"/>
<protein>
    <submittedName>
        <fullName evidence="1">Uncharacterized protein</fullName>
    </submittedName>
</protein>
<name>A0A426ZH46_ENSVE</name>